<dbReference type="EC" id="5.3.4.1" evidence="4"/>
<comment type="catalytic activity">
    <reaction evidence="1">
        <text>Catalyzes the rearrangement of -S-S- bonds in proteins.</text>
        <dbReference type="EC" id="5.3.4.1"/>
    </reaction>
</comment>
<feature type="compositionally biased region" description="Acidic residues" evidence="11">
    <location>
        <begin position="39"/>
        <end position="53"/>
    </location>
</feature>
<name>A0A843XU71_COLES</name>
<feature type="domain" description="Thioredoxin" evidence="13">
    <location>
        <begin position="84"/>
        <end position="221"/>
    </location>
</feature>
<dbReference type="GO" id="GO:0034976">
    <property type="term" value="P:response to endoplasmic reticulum stress"/>
    <property type="evidence" value="ECO:0007669"/>
    <property type="project" value="TreeGrafter"/>
</dbReference>
<evidence type="ECO:0000313" key="14">
    <source>
        <dbReference type="EMBL" id="MQM22560.1"/>
    </source>
</evidence>
<keyword evidence="8" id="KW-1015">Disulfide bond</keyword>
<evidence type="ECO:0000256" key="5">
    <source>
        <dbReference type="ARBA" id="ARBA00022729"/>
    </source>
</evidence>
<evidence type="ECO:0000313" key="15">
    <source>
        <dbReference type="Proteomes" id="UP000652761"/>
    </source>
</evidence>
<evidence type="ECO:0000259" key="13">
    <source>
        <dbReference type="PROSITE" id="PS51352"/>
    </source>
</evidence>
<evidence type="ECO:0000256" key="4">
    <source>
        <dbReference type="ARBA" id="ARBA00012723"/>
    </source>
</evidence>
<protein>
    <recommendedName>
        <fullName evidence="4">protein disulfide-isomerase</fullName>
        <ecNumber evidence="4">5.3.4.1</ecNumber>
    </recommendedName>
</protein>
<proteinExistence type="inferred from homology"/>
<evidence type="ECO:0000256" key="12">
    <source>
        <dbReference type="SAM" id="SignalP"/>
    </source>
</evidence>
<keyword evidence="15" id="KW-1185">Reference proteome</keyword>
<accession>A0A843XU71</accession>
<evidence type="ECO:0000256" key="10">
    <source>
        <dbReference type="ARBA" id="ARBA00023284"/>
    </source>
</evidence>
<dbReference type="Proteomes" id="UP000652761">
    <property type="component" value="Unassembled WGS sequence"/>
</dbReference>
<dbReference type="PANTHER" id="PTHR18929:SF246">
    <property type="entry name" value="PROTEIN DISULFIDE ISOMERASE-LIKE 1-4"/>
    <property type="match status" value="1"/>
</dbReference>
<comment type="caution">
    <text evidence="14">The sequence shown here is derived from an EMBL/GenBank/DDBJ whole genome shotgun (WGS) entry which is preliminary data.</text>
</comment>
<comment type="subcellular location">
    <subcellularLocation>
        <location evidence="2">Endoplasmic reticulum lumen</location>
    </subcellularLocation>
</comment>
<dbReference type="Pfam" id="PF00085">
    <property type="entry name" value="Thioredoxin"/>
    <property type="match status" value="1"/>
</dbReference>
<evidence type="ECO:0000256" key="7">
    <source>
        <dbReference type="ARBA" id="ARBA00022824"/>
    </source>
</evidence>
<dbReference type="AlphaFoldDB" id="A0A843XU71"/>
<feature type="chain" id="PRO_5032866766" description="protein disulfide-isomerase" evidence="12">
    <location>
        <begin position="30"/>
        <end position="309"/>
    </location>
</feature>
<dbReference type="PRINTS" id="PR00421">
    <property type="entry name" value="THIOREDOXIN"/>
</dbReference>
<feature type="compositionally biased region" description="Acidic residues" evidence="11">
    <location>
        <begin position="69"/>
        <end position="82"/>
    </location>
</feature>
<feature type="compositionally biased region" description="Low complexity" evidence="11">
    <location>
        <begin position="277"/>
        <end position="294"/>
    </location>
</feature>
<evidence type="ECO:0000256" key="2">
    <source>
        <dbReference type="ARBA" id="ARBA00004319"/>
    </source>
</evidence>
<dbReference type="PROSITE" id="PS51352">
    <property type="entry name" value="THIOREDOXIN_2"/>
    <property type="match status" value="1"/>
</dbReference>
<dbReference type="FunFam" id="3.40.30.10:FF:000023">
    <property type="entry name" value="Protein disulfide-isomerase"/>
    <property type="match status" value="1"/>
</dbReference>
<evidence type="ECO:0000256" key="1">
    <source>
        <dbReference type="ARBA" id="ARBA00001182"/>
    </source>
</evidence>
<evidence type="ECO:0000256" key="6">
    <source>
        <dbReference type="ARBA" id="ARBA00022737"/>
    </source>
</evidence>
<dbReference type="InterPro" id="IPR036249">
    <property type="entry name" value="Thioredoxin-like_sf"/>
</dbReference>
<evidence type="ECO:0000256" key="11">
    <source>
        <dbReference type="SAM" id="MobiDB-lite"/>
    </source>
</evidence>
<feature type="region of interest" description="Disordered" evidence="11">
    <location>
        <begin position="29"/>
        <end position="100"/>
    </location>
</feature>
<dbReference type="PANTHER" id="PTHR18929">
    <property type="entry name" value="PROTEIN DISULFIDE ISOMERASE"/>
    <property type="match status" value="1"/>
</dbReference>
<dbReference type="InterPro" id="IPR017937">
    <property type="entry name" value="Thioredoxin_CS"/>
</dbReference>
<dbReference type="GO" id="GO:0006457">
    <property type="term" value="P:protein folding"/>
    <property type="evidence" value="ECO:0007669"/>
    <property type="project" value="TreeGrafter"/>
</dbReference>
<dbReference type="CDD" id="cd02961">
    <property type="entry name" value="PDI_a_family"/>
    <property type="match status" value="1"/>
</dbReference>
<dbReference type="OrthoDB" id="1935635at2759"/>
<dbReference type="PROSITE" id="PS00194">
    <property type="entry name" value="THIOREDOXIN_1"/>
    <property type="match status" value="1"/>
</dbReference>
<dbReference type="Gene3D" id="3.40.30.10">
    <property type="entry name" value="Glutaredoxin"/>
    <property type="match status" value="1"/>
</dbReference>
<dbReference type="SUPFAM" id="SSF52833">
    <property type="entry name" value="Thioredoxin-like"/>
    <property type="match status" value="1"/>
</dbReference>
<keyword evidence="9" id="KW-0413">Isomerase</keyword>
<reference evidence="14" key="1">
    <citation type="submission" date="2017-07" db="EMBL/GenBank/DDBJ databases">
        <title>Taro Niue Genome Assembly and Annotation.</title>
        <authorList>
            <person name="Atibalentja N."/>
            <person name="Keating K."/>
            <person name="Fields C.J."/>
        </authorList>
    </citation>
    <scope>NUCLEOTIDE SEQUENCE</scope>
    <source>
        <strain evidence="14">Niue_2</strain>
        <tissue evidence="14">Leaf</tissue>
    </source>
</reference>
<keyword evidence="5 12" id="KW-0732">Signal</keyword>
<keyword evidence="10" id="KW-0676">Redox-active center</keyword>
<organism evidence="14 15">
    <name type="scientific">Colocasia esculenta</name>
    <name type="common">Wild taro</name>
    <name type="synonym">Arum esculentum</name>
    <dbReference type="NCBI Taxonomy" id="4460"/>
    <lineage>
        <taxon>Eukaryota</taxon>
        <taxon>Viridiplantae</taxon>
        <taxon>Streptophyta</taxon>
        <taxon>Embryophyta</taxon>
        <taxon>Tracheophyta</taxon>
        <taxon>Spermatophyta</taxon>
        <taxon>Magnoliopsida</taxon>
        <taxon>Liliopsida</taxon>
        <taxon>Araceae</taxon>
        <taxon>Aroideae</taxon>
        <taxon>Colocasieae</taxon>
        <taxon>Colocasia</taxon>
    </lineage>
</organism>
<comment type="similarity">
    <text evidence="3">Belongs to the protein disulfide isomerase family.</text>
</comment>
<evidence type="ECO:0000256" key="3">
    <source>
        <dbReference type="ARBA" id="ARBA00006347"/>
    </source>
</evidence>
<evidence type="ECO:0000256" key="9">
    <source>
        <dbReference type="ARBA" id="ARBA00023235"/>
    </source>
</evidence>
<sequence length="309" mass="33791">MAIPRPSRFAPFLLLLLALSAILLSHASAAADPKKSTDLDDDEDLSFLEESDDGSPPGHDHLYGAGHNEDEEDADEDLEEFDPSAHGGYAEPPPTPAVDDKDVVVLTDGNFSEFLVGHRHVMVEFYAPWCGHCQALAPEYAAAATELKAAAEDVVLAKVDATEETELAQKYEIQGFPTVLFFVGGEDNHKPYPAQRTKLMDSPPFYSSQPETKALTRQIARAVYIQVLMIRLPSFSSSYASAFSPRLWQITVDTDRTVVAFYKFIKKHASIPFKLQKPASAAKSESASSSPAAESKIETNANTDLKDEL</sequence>
<feature type="signal peptide" evidence="12">
    <location>
        <begin position="1"/>
        <end position="29"/>
    </location>
</feature>
<keyword evidence="6" id="KW-0677">Repeat</keyword>
<dbReference type="InterPro" id="IPR013766">
    <property type="entry name" value="Thioredoxin_domain"/>
</dbReference>
<feature type="region of interest" description="Disordered" evidence="11">
    <location>
        <begin position="276"/>
        <end position="309"/>
    </location>
</feature>
<evidence type="ECO:0000256" key="8">
    <source>
        <dbReference type="ARBA" id="ARBA00023157"/>
    </source>
</evidence>
<dbReference type="GO" id="GO:0003756">
    <property type="term" value="F:protein disulfide isomerase activity"/>
    <property type="evidence" value="ECO:0007669"/>
    <property type="project" value="UniProtKB-EC"/>
</dbReference>
<dbReference type="EMBL" id="NMUH01013218">
    <property type="protein sequence ID" value="MQM22560.1"/>
    <property type="molecule type" value="Genomic_DNA"/>
</dbReference>
<gene>
    <name evidence="14" type="ORF">Taro_055612</name>
</gene>
<dbReference type="GO" id="GO:0005788">
    <property type="term" value="C:endoplasmic reticulum lumen"/>
    <property type="evidence" value="ECO:0007669"/>
    <property type="project" value="UniProtKB-SubCell"/>
</dbReference>
<keyword evidence="7" id="KW-0256">Endoplasmic reticulum</keyword>